<dbReference type="Proteomes" id="UP000694523">
    <property type="component" value="Unplaced"/>
</dbReference>
<accession>A0A8C6ST45</accession>
<protein>
    <submittedName>
        <fullName evidence="9">Adrenomedullin a</fullName>
    </submittedName>
</protein>
<comment type="similarity">
    <text evidence="2">Belongs to the adrenomedullin family.</text>
</comment>
<dbReference type="AlphaFoldDB" id="A0A8C6ST45"/>
<comment type="subcellular location">
    <subcellularLocation>
        <location evidence="1">Secreted</location>
    </subcellularLocation>
</comment>
<organism evidence="9 10">
    <name type="scientific">Neogobius melanostomus</name>
    <name type="common">round goby</name>
    <dbReference type="NCBI Taxonomy" id="47308"/>
    <lineage>
        <taxon>Eukaryota</taxon>
        <taxon>Metazoa</taxon>
        <taxon>Chordata</taxon>
        <taxon>Craniata</taxon>
        <taxon>Vertebrata</taxon>
        <taxon>Euteleostomi</taxon>
        <taxon>Actinopterygii</taxon>
        <taxon>Neopterygii</taxon>
        <taxon>Teleostei</taxon>
        <taxon>Neoteleostei</taxon>
        <taxon>Acanthomorphata</taxon>
        <taxon>Gobiaria</taxon>
        <taxon>Gobiiformes</taxon>
        <taxon>Gobioidei</taxon>
        <taxon>Gobiidae</taxon>
        <taxon>Benthophilinae</taxon>
        <taxon>Neogobiini</taxon>
        <taxon>Neogobius</taxon>
    </lineage>
</organism>
<dbReference type="GO" id="GO:0005179">
    <property type="term" value="F:hormone activity"/>
    <property type="evidence" value="ECO:0007669"/>
    <property type="project" value="InterPro"/>
</dbReference>
<reference evidence="9" key="2">
    <citation type="submission" date="2025-09" db="UniProtKB">
        <authorList>
            <consortium name="Ensembl"/>
        </authorList>
    </citation>
    <scope>IDENTIFICATION</scope>
</reference>
<proteinExistence type="inferred from homology"/>
<feature type="signal peptide" evidence="8">
    <location>
        <begin position="1"/>
        <end position="20"/>
    </location>
</feature>
<evidence type="ECO:0000256" key="1">
    <source>
        <dbReference type="ARBA" id="ARBA00004613"/>
    </source>
</evidence>
<dbReference type="InterPro" id="IPR021116">
    <property type="entry name" value="Calcitonin/adrenomedullin"/>
</dbReference>
<dbReference type="GO" id="GO:0003073">
    <property type="term" value="P:regulation of systemic arterial blood pressure"/>
    <property type="evidence" value="ECO:0007669"/>
    <property type="project" value="TreeGrafter"/>
</dbReference>
<evidence type="ECO:0000256" key="3">
    <source>
        <dbReference type="ARBA" id="ARBA00022525"/>
    </source>
</evidence>
<reference evidence="9" key="1">
    <citation type="submission" date="2025-08" db="UniProtKB">
        <authorList>
            <consortium name="Ensembl"/>
        </authorList>
    </citation>
    <scope>IDENTIFICATION</scope>
</reference>
<keyword evidence="10" id="KW-1185">Reference proteome</keyword>
<dbReference type="Pfam" id="PF00214">
    <property type="entry name" value="Calc_CGRP_IAPP"/>
    <property type="match status" value="1"/>
</dbReference>
<dbReference type="PANTHER" id="PTHR23414">
    <property type="entry name" value="ADRENOMEDULLIN, ADM"/>
    <property type="match status" value="1"/>
</dbReference>
<evidence type="ECO:0000256" key="7">
    <source>
        <dbReference type="SAM" id="MobiDB-lite"/>
    </source>
</evidence>
<evidence type="ECO:0000256" key="6">
    <source>
        <dbReference type="PIRSR" id="PIRSR621116-50"/>
    </source>
</evidence>
<dbReference type="GO" id="GO:1990410">
    <property type="term" value="P:adrenomedullin receptor signaling pathway"/>
    <property type="evidence" value="ECO:0007669"/>
    <property type="project" value="TreeGrafter"/>
</dbReference>
<evidence type="ECO:0000256" key="5">
    <source>
        <dbReference type="ARBA" id="ARBA00023157"/>
    </source>
</evidence>
<feature type="disulfide bond" evidence="6">
    <location>
        <begin position="86"/>
        <end position="91"/>
    </location>
</feature>
<dbReference type="InterPro" id="IPR051665">
    <property type="entry name" value="Adrenomedullin-reg_peptide"/>
</dbReference>
<feature type="chain" id="PRO_5034192093" evidence="8">
    <location>
        <begin position="21"/>
        <end position="164"/>
    </location>
</feature>
<dbReference type="PANTHER" id="PTHR23414:SF3">
    <property type="entry name" value="PRO-ADRENOMEDULLIN"/>
    <property type="match status" value="1"/>
</dbReference>
<evidence type="ECO:0000256" key="2">
    <source>
        <dbReference type="ARBA" id="ARBA00010575"/>
    </source>
</evidence>
<feature type="region of interest" description="Disordered" evidence="7">
    <location>
        <begin position="111"/>
        <end position="130"/>
    </location>
</feature>
<dbReference type="GO" id="GO:0031700">
    <property type="term" value="F:adrenomedullin receptor binding"/>
    <property type="evidence" value="ECO:0007669"/>
    <property type="project" value="TreeGrafter"/>
</dbReference>
<name>A0A8C6ST45_9GOBI</name>
<evidence type="ECO:0000256" key="4">
    <source>
        <dbReference type="ARBA" id="ARBA00022729"/>
    </source>
</evidence>
<evidence type="ECO:0000313" key="9">
    <source>
        <dbReference type="Ensembl" id="ENSNMLP00000011352.1"/>
    </source>
</evidence>
<keyword evidence="5 6" id="KW-1015">Disulfide bond</keyword>
<keyword evidence="4 8" id="KW-0732">Signal</keyword>
<evidence type="ECO:0000256" key="8">
    <source>
        <dbReference type="SAM" id="SignalP"/>
    </source>
</evidence>
<keyword evidence="3" id="KW-0964">Secreted</keyword>
<dbReference type="Ensembl" id="ENSNMLT00000012841.1">
    <property type="protein sequence ID" value="ENSNMLP00000011352.1"/>
    <property type="gene ID" value="ENSNMLG00000007780.1"/>
</dbReference>
<feature type="region of interest" description="Disordered" evidence="7">
    <location>
        <begin position="66"/>
        <end position="85"/>
    </location>
</feature>
<sequence>MKLILHSVLCGCLLATVAHCLELEVNPELKKRLNMWLENRLRRELHTTLSIEQKLVRPEDIRDAMAHSSSHTNVRTKRSNPPRRGCSLGTCTVHDLAHRLHQLNNKLKIGSAPVDKISPQGYGRRRRSVPERSLSLKLDQGRIRPLWSQRDSQLHKLEALLRRT</sequence>
<dbReference type="GO" id="GO:0005615">
    <property type="term" value="C:extracellular space"/>
    <property type="evidence" value="ECO:0007669"/>
    <property type="project" value="TreeGrafter"/>
</dbReference>
<evidence type="ECO:0000313" key="10">
    <source>
        <dbReference type="Proteomes" id="UP000694523"/>
    </source>
</evidence>
<dbReference type="GO" id="GO:0007189">
    <property type="term" value="P:adenylate cyclase-activating G protein-coupled receptor signaling pathway"/>
    <property type="evidence" value="ECO:0007669"/>
    <property type="project" value="TreeGrafter"/>
</dbReference>
<dbReference type="GO" id="GO:0010460">
    <property type="term" value="P:positive regulation of heart rate"/>
    <property type="evidence" value="ECO:0007669"/>
    <property type="project" value="TreeGrafter"/>
</dbReference>